<sequence>MKPPNDAEPVETDGGATTDLQPHPPPENICMNISHDGRYIQYNFSGNIFEVTAKYKPLIMLLGRGGGGIVWNRKRHHIAVARKEETIFVPLLQRIRVRKLSSTSGLRKFNPLHNRYDEAQHLLLMKRCVEREGDTCQHHRARICDMSAEVHANMADVSVVMPREAAIAYNFAIVGIKDIVLPPQRDAFEEVYIAYELMDTDLDKLIKSNQELTKYHHQFYMYQLLRGLKYIHSANVLHRDLKPGNILLNANSELKICDFGLSRVASDAMTQYVGTKWYRAPERLLSSSAYTSAIDVWSVGCIFLEMMTRTPLFPGRDRSDQLRSILEFLGSPTEDDIGSLNESGKQCLKMLPWFDRQSFFVKFPDVPFLAVLLLEKMLKFDPRKRISVEDALADPYFKTMHNINNEPVCTKLFDFDLEEHPLTVEQIKELIYHEALAFNPEPATVEKDQ</sequence>
<accession>A0ABQ7A6T4</accession>
<evidence type="ECO:0000259" key="4">
    <source>
        <dbReference type="PROSITE" id="PS50011"/>
    </source>
</evidence>
<dbReference type="PANTHER" id="PTHR24055">
    <property type="entry name" value="MITOGEN-ACTIVATED PROTEIN KINASE"/>
    <property type="match status" value="1"/>
</dbReference>
<dbReference type="PROSITE" id="PS50011">
    <property type="entry name" value="PROTEIN_KINASE_DOM"/>
    <property type="match status" value="1"/>
</dbReference>
<keyword evidence="2" id="KW-0067">ATP-binding</keyword>
<feature type="domain" description="Protein kinase" evidence="4">
    <location>
        <begin position="56"/>
        <end position="397"/>
    </location>
</feature>
<reference evidence="5 6" key="1">
    <citation type="journal article" date="2020" name="BMC Genomics">
        <title>Intraspecific diversification of the crop wild relative Brassica cretica Lam. using demographic model selection.</title>
        <authorList>
            <person name="Kioukis A."/>
            <person name="Michalopoulou V.A."/>
            <person name="Briers L."/>
            <person name="Pirintsos S."/>
            <person name="Studholme D.J."/>
            <person name="Pavlidis P."/>
            <person name="Sarris P.F."/>
        </authorList>
    </citation>
    <scope>NUCLEOTIDE SEQUENCE [LARGE SCALE GENOMIC DNA]</scope>
    <source>
        <strain evidence="6">cv. PFS-1207/04</strain>
    </source>
</reference>
<evidence type="ECO:0000313" key="5">
    <source>
        <dbReference type="EMBL" id="KAF3493376.1"/>
    </source>
</evidence>
<dbReference type="Gene3D" id="1.10.510.10">
    <property type="entry name" value="Transferase(Phosphotransferase) domain 1"/>
    <property type="match status" value="1"/>
</dbReference>
<dbReference type="InterPro" id="IPR011009">
    <property type="entry name" value="Kinase-like_dom_sf"/>
</dbReference>
<gene>
    <name evidence="5" type="ORF">DY000_02056651</name>
</gene>
<organism evidence="5 6">
    <name type="scientific">Brassica cretica</name>
    <name type="common">Mustard</name>
    <dbReference type="NCBI Taxonomy" id="69181"/>
    <lineage>
        <taxon>Eukaryota</taxon>
        <taxon>Viridiplantae</taxon>
        <taxon>Streptophyta</taxon>
        <taxon>Embryophyta</taxon>
        <taxon>Tracheophyta</taxon>
        <taxon>Spermatophyta</taxon>
        <taxon>Magnoliopsida</taxon>
        <taxon>eudicotyledons</taxon>
        <taxon>Gunneridae</taxon>
        <taxon>Pentapetalae</taxon>
        <taxon>rosids</taxon>
        <taxon>malvids</taxon>
        <taxon>Brassicales</taxon>
        <taxon>Brassicaceae</taxon>
        <taxon>Brassiceae</taxon>
        <taxon>Brassica</taxon>
    </lineage>
</organism>
<dbReference type="InterPro" id="IPR008271">
    <property type="entry name" value="Ser/Thr_kinase_AS"/>
</dbReference>
<dbReference type="Gene3D" id="3.30.200.20">
    <property type="entry name" value="Phosphorylase Kinase, domain 1"/>
    <property type="match status" value="2"/>
</dbReference>
<keyword evidence="6" id="KW-1185">Reference proteome</keyword>
<dbReference type="InterPro" id="IPR000719">
    <property type="entry name" value="Prot_kinase_dom"/>
</dbReference>
<evidence type="ECO:0000256" key="3">
    <source>
        <dbReference type="SAM" id="MobiDB-lite"/>
    </source>
</evidence>
<dbReference type="SUPFAM" id="SSF56112">
    <property type="entry name" value="Protein kinase-like (PK-like)"/>
    <property type="match status" value="1"/>
</dbReference>
<dbReference type="Proteomes" id="UP000266723">
    <property type="component" value="Unassembled WGS sequence"/>
</dbReference>
<evidence type="ECO:0000256" key="1">
    <source>
        <dbReference type="ARBA" id="ARBA00022741"/>
    </source>
</evidence>
<evidence type="ECO:0000313" key="6">
    <source>
        <dbReference type="Proteomes" id="UP000266723"/>
    </source>
</evidence>
<dbReference type="PROSITE" id="PS00108">
    <property type="entry name" value="PROTEIN_KINASE_ST"/>
    <property type="match status" value="1"/>
</dbReference>
<dbReference type="SMART" id="SM00220">
    <property type="entry name" value="S_TKc"/>
    <property type="match status" value="1"/>
</dbReference>
<dbReference type="Pfam" id="PF00069">
    <property type="entry name" value="Pkinase"/>
    <property type="match status" value="1"/>
</dbReference>
<proteinExistence type="predicted"/>
<evidence type="ECO:0000256" key="2">
    <source>
        <dbReference type="ARBA" id="ARBA00022840"/>
    </source>
</evidence>
<keyword evidence="1" id="KW-0547">Nucleotide-binding</keyword>
<name>A0ABQ7A6T4_BRACR</name>
<protein>
    <recommendedName>
        <fullName evidence="4">Protein kinase domain-containing protein</fullName>
    </recommendedName>
</protein>
<comment type="caution">
    <text evidence="5">The sequence shown here is derived from an EMBL/GenBank/DDBJ whole genome shotgun (WGS) entry which is preliminary data.</text>
</comment>
<dbReference type="InterPro" id="IPR050117">
    <property type="entry name" value="MAPK"/>
</dbReference>
<dbReference type="EMBL" id="QGKV02002055">
    <property type="protein sequence ID" value="KAF3493376.1"/>
    <property type="molecule type" value="Genomic_DNA"/>
</dbReference>
<feature type="region of interest" description="Disordered" evidence="3">
    <location>
        <begin position="1"/>
        <end position="26"/>
    </location>
</feature>